<keyword evidence="4" id="KW-1185">Reference proteome</keyword>
<dbReference type="InterPro" id="IPR036165">
    <property type="entry name" value="YefM-like_sf"/>
</dbReference>
<reference evidence="3 4" key="1">
    <citation type="submission" date="2018-05" db="EMBL/GenBank/DDBJ databases">
        <title>Genetic diversity of glacier-inhabiting Cryobacterium bacteria in China and description of Cryobacterium mengkeensis sp. nov. and Arthrobacter glacialis sp. nov.</title>
        <authorList>
            <person name="Liu Q."/>
            <person name="Xin Y.-H."/>
        </authorList>
    </citation>
    <scope>NUCLEOTIDE SEQUENCE [LARGE SCALE GENOMIC DNA]</scope>
    <source>
        <strain evidence="3 4">GP3</strain>
    </source>
</reference>
<name>A0A2V3DPD0_9MICC</name>
<gene>
    <name evidence="3" type="ORF">CVS29_16925</name>
</gene>
<sequence length="87" mass="9519">MNTITSSVTIRALRDGLADAVGRASYGHERVQITKNGKPAAVLIGPDDFELLEQLEMFRDVAEYRAAKLADDGERVSLSELRAELDA</sequence>
<organism evidence="3 4">
    <name type="scientific">Arthrobacter psychrochitiniphilus</name>
    <dbReference type="NCBI Taxonomy" id="291045"/>
    <lineage>
        <taxon>Bacteria</taxon>
        <taxon>Bacillati</taxon>
        <taxon>Actinomycetota</taxon>
        <taxon>Actinomycetes</taxon>
        <taxon>Micrococcales</taxon>
        <taxon>Micrococcaceae</taxon>
        <taxon>Arthrobacter</taxon>
    </lineage>
</organism>
<dbReference type="NCBIfam" id="TIGR01552">
    <property type="entry name" value="phd_fam"/>
    <property type="match status" value="1"/>
</dbReference>
<dbReference type="PANTHER" id="PTHR33713:SF10">
    <property type="entry name" value="ANTITOXIN YAFN"/>
    <property type="match status" value="1"/>
</dbReference>
<dbReference type="Pfam" id="PF02604">
    <property type="entry name" value="PhdYeFM_antitox"/>
    <property type="match status" value="1"/>
</dbReference>
<accession>A0A2V3DPD0</accession>
<dbReference type="SUPFAM" id="SSF143120">
    <property type="entry name" value="YefM-like"/>
    <property type="match status" value="1"/>
</dbReference>
<evidence type="ECO:0000313" key="4">
    <source>
        <dbReference type="Proteomes" id="UP000246303"/>
    </source>
</evidence>
<comment type="function">
    <text evidence="2">Antitoxin component of a type II toxin-antitoxin (TA) system.</text>
</comment>
<proteinExistence type="inferred from homology"/>
<dbReference type="EMBL" id="QHLZ01000016">
    <property type="protein sequence ID" value="PXA64054.1"/>
    <property type="molecule type" value="Genomic_DNA"/>
</dbReference>
<comment type="caution">
    <text evidence="3">The sequence shown here is derived from an EMBL/GenBank/DDBJ whole genome shotgun (WGS) entry which is preliminary data.</text>
</comment>
<comment type="similarity">
    <text evidence="1 2">Belongs to the phD/YefM antitoxin family.</text>
</comment>
<dbReference type="RefSeq" id="WP_110107668.1">
    <property type="nucleotide sequence ID" value="NZ_JACBZZ010000001.1"/>
</dbReference>
<dbReference type="InterPro" id="IPR006442">
    <property type="entry name" value="Antitoxin_Phd/YefM"/>
</dbReference>
<evidence type="ECO:0000313" key="3">
    <source>
        <dbReference type="EMBL" id="PXA64054.1"/>
    </source>
</evidence>
<dbReference type="PANTHER" id="PTHR33713">
    <property type="entry name" value="ANTITOXIN YAFN-RELATED"/>
    <property type="match status" value="1"/>
</dbReference>
<dbReference type="OrthoDB" id="3730588at2"/>
<dbReference type="InterPro" id="IPR051405">
    <property type="entry name" value="phD/YefM_antitoxin"/>
</dbReference>
<protein>
    <recommendedName>
        <fullName evidence="2">Antitoxin</fullName>
    </recommendedName>
</protein>
<dbReference type="Gene3D" id="3.40.1620.10">
    <property type="entry name" value="YefM-like domain"/>
    <property type="match status" value="1"/>
</dbReference>
<evidence type="ECO:0000256" key="1">
    <source>
        <dbReference type="ARBA" id="ARBA00009981"/>
    </source>
</evidence>
<dbReference type="AlphaFoldDB" id="A0A2V3DPD0"/>
<dbReference type="Proteomes" id="UP000246303">
    <property type="component" value="Unassembled WGS sequence"/>
</dbReference>
<evidence type="ECO:0000256" key="2">
    <source>
        <dbReference type="RuleBase" id="RU362080"/>
    </source>
</evidence>